<dbReference type="InterPro" id="IPR050901">
    <property type="entry name" value="BP-dep_ABC_trans_perm"/>
</dbReference>
<dbReference type="PANTHER" id="PTHR32243:SF18">
    <property type="entry name" value="INNER MEMBRANE ABC TRANSPORTER PERMEASE PROTEIN YCJP"/>
    <property type="match status" value="1"/>
</dbReference>
<comment type="caution">
    <text evidence="9">The sequence shown here is derived from an EMBL/GenBank/DDBJ whole genome shotgun (WGS) entry which is preliminary data.</text>
</comment>
<keyword evidence="3" id="KW-1003">Cell membrane</keyword>
<dbReference type="InterPro" id="IPR000515">
    <property type="entry name" value="MetI-like"/>
</dbReference>
<dbReference type="PROSITE" id="PS50928">
    <property type="entry name" value="ABC_TM1"/>
    <property type="match status" value="1"/>
</dbReference>
<feature type="transmembrane region" description="Helical" evidence="7">
    <location>
        <begin position="137"/>
        <end position="158"/>
    </location>
</feature>
<comment type="subcellular location">
    <subcellularLocation>
        <location evidence="1 7">Cell membrane</location>
        <topology evidence="1 7">Multi-pass membrane protein</topology>
    </subcellularLocation>
</comment>
<evidence type="ECO:0000313" key="10">
    <source>
        <dbReference type="Proteomes" id="UP001596028"/>
    </source>
</evidence>
<keyword evidence="10" id="KW-1185">Reference proteome</keyword>
<keyword evidence="5 7" id="KW-1133">Transmembrane helix</keyword>
<accession>A0ABV9F5Q0</accession>
<dbReference type="EMBL" id="JBHSEP010000001">
    <property type="protein sequence ID" value="MFC4597257.1"/>
    <property type="molecule type" value="Genomic_DNA"/>
</dbReference>
<gene>
    <name evidence="9" type="ORF">ACFO3S_03300</name>
</gene>
<dbReference type="Proteomes" id="UP001596028">
    <property type="component" value="Unassembled WGS sequence"/>
</dbReference>
<keyword evidence="4 7" id="KW-0812">Transmembrane</keyword>
<reference evidence="10" key="1">
    <citation type="journal article" date="2019" name="Int. J. Syst. Evol. Microbiol.">
        <title>The Global Catalogue of Microorganisms (GCM) 10K type strain sequencing project: providing services to taxonomists for standard genome sequencing and annotation.</title>
        <authorList>
            <consortium name="The Broad Institute Genomics Platform"/>
            <consortium name="The Broad Institute Genome Sequencing Center for Infectious Disease"/>
            <person name="Wu L."/>
            <person name="Ma J."/>
        </authorList>
    </citation>
    <scope>NUCLEOTIDE SEQUENCE [LARGE SCALE GENOMIC DNA]</scope>
    <source>
        <strain evidence="10">CCUG 49571</strain>
    </source>
</reference>
<dbReference type="RefSeq" id="WP_378092173.1">
    <property type="nucleotide sequence ID" value="NZ_JBHSEP010000001.1"/>
</dbReference>
<feature type="transmembrane region" description="Helical" evidence="7">
    <location>
        <begin position="236"/>
        <end position="257"/>
    </location>
</feature>
<evidence type="ECO:0000256" key="6">
    <source>
        <dbReference type="ARBA" id="ARBA00023136"/>
    </source>
</evidence>
<dbReference type="Pfam" id="PF00528">
    <property type="entry name" value="BPD_transp_1"/>
    <property type="match status" value="1"/>
</dbReference>
<feature type="transmembrane region" description="Helical" evidence="7">
    <location>
        <begin position="74"/>
        <end position="96"/>
    </location>
</feature>
<keyword evidence="6 7" id="KW-0472">Membrane</keyword>
<dbReference type="CDD" id="cd06261">
    <property type="entry name" value="TM_PBP2"/>
    <property type="match status" value="1"/>
</dbReference>
<evidence type="ECO:0000256" key="5">
    <source>
        <dbReference type="ARBA" id="ARBA00022989"/>
    </source>
</evidence>
<dbReference type="PANTHER" id="PTHR32243">
    <property type="entry name" value="MALTOSE TRANSPORT SYSTEM PERMEASE-RELATED"/>
    <property type="match status" value="1"/>
</dbReference>
<feature type="domain" description="ABC transmembrane type-1" evidence="8">
    <location>
        <begin position="70"/>
        <end position="257"/>
    </location>
</feature>
<keyword evidence="2 7" id="KW-0813">Transport</keyword>
<evidence type="ECO:0000256" key="7">
    <source>
        <dbReference type="RuleBase" id="RU363032"/>
    </source>
</evidence>
<feature type="transmembrane region" description="Helical" evidence="7">
    <location>
        <begin position="103"/>
        <end position="125"/>
    </location>
</feature>
<feature type="transmembrane region" description="Helical" evidence="7">
    <location>
        <begin position="7"/>
        <end position="32"/>
    </location>
</feature>
<dbReference type="Gene3D" id="1.10.3720.10">
    <property type="entry name" value="MetI-like"/>
    <property type="match status" value="1"/>
</dbReference>
<comment type="similarity">
    <text evidence="7">Belongs to the binding-protein-dependent transport system permease family.</text>
</comment>
<evidence type="ECO:0000256" key="3">
    <source>
        <dbReference type="ARBA" id="ARBA00022475"/>
    </source>
</evidence>
<organism evidence="9 10">
    <name type="scientific">Cohnella hongkongensis</name>
    <dbReference type="NCBI Taxonomy" id="178337"/>
    <lineage>
        <taxon>Bacteria</taxon>
        <taxon>Bacillati</taxon>
        <taxon>Bacillota</taxon>
        <taxon>Bacilli</taxon>
        <taxon>Bacillales</taxon>
        <taxon>Paenibacillaceae</taxon>
        <taxon>Cohnella</taxon>
    </lineage>
</organism>
<dbReference type="SUPFAM" id="SSF161098">
    <property type="entry name" value="MetI-like"/>
    <property type="match status" value="1"/>
</dbReference>
<proteinExistence type="inferred from homology"/>
<sequence length="272" mass="29977">MRRKDRAYGYVYAVLTGIVLIVFAFPLIWMLLASFKTQIQMQSTSHFFIFEPTLRNYTQVFQENNFLKYMINSAIVAIGSTAGGLLLGLPAAYGIARFRMPGLALTILVARIVPGITFLIPWFILFSQLNLIDSYTALILAHMLVSLPFIIWVMIPFFESLPLEIEEAALIDGSTRAGVFLRTVIPISGPGIITSSLMSAIFSWNNFLFSLVLAGEKTKTLPIAIFNFISYSEVNWGGLMAAATVITLPIIVISLFAQRYVISGLSAGAVKG</sequence>
<protein>
    <submittedName>
        <fullName evidence="9">Carbohydrate ABC transporter permease</fullName>
    </submittedName>
</protein>
<evidence type="ECO:0000256" key="2">
    <source>
        <dbReference type="ARBA" id="ARBA00022448"/>
    </source>
</evidence>
<name>A0ABV9F5Q0_9BACL</name>
<evidence type="ECO:0000256" key="4">
    <source>
        <dbReference type="ARBA" id="ARBA00022692"/>
    </source>
</evidence>
<evidence type="ECO:0000313" key="9">
    <source>
        <dbReference type="EMBL" id="MFC4597257.1"/>
    </source>
</evidence>
<feature type="transmembrane region" description="Helical" evidence="7">
    <location>
        <begin position="179"/>
        <end position="204"/>
    </location>
</feature>
<evidence type="ECO:0000259" key="8">
    <source>
        <dbReference type="PROSITE" id="PS50928"/>
    </source>
</evidence>
<evidence type="ECO:0000256" key="1">
    <source>
        <dbReference type="ARBA" id="ARBA00004651"/>
    </source>
</evidence>
<dbReference type="InterPro" id="IPR035906">
    <property type="entry name" value="MetI-like_sf"/>
</dbReference>